<evidence type="ECO:0000313" key="15">
    <source>
        <dbReference type="Proteomes" id="UP000235116"/>
    </source>
</evidence>
<dbReference type="EC" id="2.4.1.21" evidence="5 11"/>
<dbReference type="EMBL" id="CP022684">
    <property type="protein sequence ID" value="AUM14530.1"/>
    <property type="molecule type" value="Genomic_DNA"/>
</dbReference>
<dbReference type="InterPro" id="IPR013534">
    <property type="entry name" value="Starch_synth_cat_dom"/>
</dbReference>
<protein>
    <recommendedName>
        <fullName evidence="6 11">Glycogen synthase</fullName>
        <ecNumber evidence="5 11">2.4.1.21</ecNumber>
    </recommendedName>
    <alternativeName>
        <fullName evidence="10 11">Starch [bacterial glycogen] synthase</fullName>
    </alternativeName>
</protein>
<dbReference type="OrthoDB" id="9808590at2"/>
<dbReference type="Pfam" id="PF08323">
    <property type="entry name" value="Glyco_transf_5"/>
    <property type="match status" value="1"/>
</dbReference>
<dbReference type="InterPro" id="IPR011835">
    <property type="entry name" value="GS/SS"/>
</dbReference>
<evidence type="ECO:0000256" key="5">
    <source>
        <dbReference type="ARBA" id="ARBA00012588"/>
    </source>
</evidence>
<evidence type="ECO:0000256" key="8">
    <source>
        <dbReference type="ARBA" id="ARBA00022679"/>
    </source>
</evidence>
<dbReference type="NCBIfam" id="TIGR02095">
    <property type="entry name" value="glgA"/>
    <property type="match status" value="1"/>
</dbReference>
<keyword evidence="15" id="KW-1185">Reference proteome</keyword>
<evidence type="ECO:0000256" key="11">
    <source>
        <dbReference type="HAMAP-Rule" id="MF_00484"/>
    </source>
</evidence>
<comment type="function">
    <text evidence="2 11">Synthesizes alpha-1,4-glucan chains using ADP-glucose.</text>
</comment>
<evidence type="ECO:0000256" key="1">
    <source>
        <dbReference type="ARBA" id="ARBA00001478"/>
    </source>
</evidence>
<reference evidence="15" key="1">
    <citation type="submission" date="2017-08" db="EMBL/GenBank/DDBJ databases">
        <title>Direct submision.</title>
        <authorList>
            <person name="Kim S.-J."/>
            <person name="Rhee S.-K."/>
        </authorList>
    </citation>
    <scope>NUCLEOTIDE SEQUENCE [LARGE SCALE GENOMIC DNA]</scope>
    <source>
        <strain evidence="15">GI5</strain>
    </source>
</reference>
<evidence type="ECO:0000259" key="12">
    <source>
        <dbReference type="Pfam" id="PF00534"/>
    </source>
</evidence>
<gene>
    <name evidence="11" type="primary">glgA</name>
    <name evidence="14" type="ORF">Kalk_19780</name>
</gene>
<dbReference type="KEGG" id="kak:Kalk_19780"/>
<feature type="domain" description="Glycosyl transferase family 1" evidence="12">
    <location>
        <begin position="293"/>
        <end position="454"/>
    </location>
</feature>
<evidence type="ECO:0000256" key="6">
    <source>
        <dbReference type="ARBA" id="ARBA00019935"/>
    </source>
</evidence>
<name>A0A2K9LQL6_9GAMM</name>
<dbReference type="NCBIfam" id="NF001899">
    <property type="entry name" value="PRK00654.1-2"/>
    <property type="match status" value="1"/>
</dbReference>
<dbReference type="SUPFAM" id="SSF53756">
    <property type="entry name" value="UDP-Glycosyltransferase/glycogen phosphorylase"/>
    <property type="match status" value="1"/>
</dbReference>
<evidence type="ECO:0000259" key="13">
    <source>
        <dbReference type="Pfam" id="PF08323"/>
    </source>
</evidence>
<comment type="catalytic activity">
    <reaction evidence="1 11">
        <text>[(1-&gt;4)-alpha-D-glucosyl](n) + ADP-alpha-D-glucose = [(1-&gt;4)-alpha-D-glucosyl](n+1) + ADP + H(+)</text>
        <dbReference type="Rhea" id="RHEA:18189"/>
        <dbReference type="Rhea" id="RHEA-COMP:9584"/>
        <dbReference type="Rhea" id="RHEA-COMP:9587"/>
        <dbReference type="ChEBI" id="CHEBI:15378"/>
        <dbReference type="ChEBI" id="CHEBI:15444"/>
        <dbReference type="ChEBI" id="CHEBI:57498"/>
        <dbReference type="ChEBI" id="CHEBI:456216"/>
        <dbReference type="EC" id="2.4.1.21"/>
    </reaction>
</comment>
<evidence type="ECO:0000256" key="4">
    <source>
        <dbReference type="ARBA" id="ARBA00010281"/>
    </source>
</evidence>
<dbReference type="UniPathway" id="UPA00164"/>
<dbReference type="GO" id="GO:0004373">
    <property type="term" value="F:alpha-1,4-glucan glucosyltransferase (UDP-glucose donor) activity"/>
    <property type="evidence" value="ECO:0007669"/>
    <property type="project" value="InterPro"/>
</dbReference>
<evidence type="ECO:0000313" key="14">
    <source>
        <dbReference type="EMBL" id="AUM14530.1"/>
    </source>
</evidence>
<evidence type="ECO:0000256" key="7">
    <source>
        <dbReference type="ARBA" id="ARBA00022676"/>
    </source>
</evidence>
<keyword evidence="9 11" id="KW-0320">Glycogen biosynthesis</keyword>
<keyword evidence="8 11" id="KW-0808">Transferase</keyword>
<evidence type="ECO:0000256" key="10">
    <source>
        <dbReference type="ARBA" id="ARBA00031722"/>
    </source>
</evidence>
<dbReference type="PANTHER" id="PTHR45825">
    <property type="entry name" value="GRANULE-BOUND STARCH SYNTHASE 1, CHLOROPLASTIC/AMYLOPLASTIC"/>
    <property type="match status" value="1"/>
</dbReference>
<organism evidence="14 15">
    <name type="scientific">Ketobacter alkanivorans</name>
    <dbReference type="NCBI Taxonomy" id="1917421"/>
    <lineage>
        <taxon>Bacteria</taxon>
        <taxon>Pseudomonadati</taxon>
        <taxon>Pseudomonadota</taxon>
        <taxon>Gammaproteobacteria</taxon>
        <taxon>Pseudomonadales</taxon>
        <taxon>Ketobacteraceae</taxon>
        <taxon>Ketobacter</taxon>
    </lineage>
</organism>
<dbReference type="GO" id="GO:0005978">
    <property type="term" value="P:glycogen biosynthetic process"/>
    <property type="evidence" value="ECO:0007669"/>
    <property type="project" value="UniProtKB-UniRule"/>
</dbReference>
<keyword evidence="7 11" id="KW-0328">Glycosyltransferase</keyword>
<dbReference type="Pfam" id="PF00534">
    <property type="entry name" value="Glycos_transf_1"/>
    <property type="match status" value="1"/>
</dbReference>
<dbReference type="GO" id="GO:0009011">
    <property type="term" value="F:alpha-1,4-glucan glucosyltransferase (ADP-glucose donor) activity"/>
    <property type="evidence" value="ECO:0007669"/>
    <property type="project" value="UniProtKB-UniRule"/>
</dbReference>
<dbReference type="HAMAP" id="MF_00484">
    <property type="entry name" value="Glycogen_synth"/>
    <property type="match status" value="1"/>
</dbReference>
<comment type="pathway">
    <text evidence="3 11">Glycan biosynthesis; glycogen biosynthesis.</text>
</comment>
<sequence>MNILFATSELYPLVKTGGLADVSYSLPLALQQLGESVTVVMPGYRSVRQKLGQPLRQYRFQDDFLYPDMVLGEYFDDRLSMRLLLVESDSLYDRDGGPYENALSEAWDDNHERFAQFCRAVTSLLGGGCAEYPGKFDVVHCNDWQTGLIPALVNYLGIPIKTVFTIHNLAYQGIFNYDAFQHLSLPEQWWHIDGVEFYGNFSFLKAGIVFSDWVTTVSPTYADEILCEPAACGMGGLLQHHQSKLVGILNGADYTVWNPSSDPNILFHFDPESIEEKTKNKLDLQRHMGLRLSKSTPLIGVVSRLVDQKGVDWILSAMDAMQGEKLQWVVLGTGSKEFEQRFRAMSEANPKTIAVAIGYDETLAHRIEAASDLFAMPSRYEPCGLNQIYSLRYGTLPIVRRTGGLADTVVDADDDAIRQATATGFVFDEPSAEALTAVVRRAIALYSKRKTWKKIQLTAMAQCFDWGHSAQSYLELYKQE</sequence>
<proteinExistence type="inferred from homology"/>
<feature type="binding site" evidence="11">
    <location>
        <position position="15"/>
    </location>
    <ligand>
        <name>ADP-alpha-D-glucose</name>
        <dbReference type="ChEBI" id="CHEBI:57498"/>
    </ligand>
</feature>
<dbReference type="AlphaFoldDB" id="A0A2K9LQL6"/>
<dbReference type="InterPro" id="IPR001296">
    <property type="entry name" value="Glyco_trans_1"/>
</dbReference>
<evidence type="ECO:0000256" key="3">
    <source>
        <dbReference type="ARBA" id="ARBA00004964"/>
    </source>
</evidence>
<accession>A0A2K9LQL6</accession>
<evidence type="ECO:0000256" key="9">
    <source>
        <dbReference type="ARBA" id="ARBA00023056"/>
    </source>
</evidence>
<comment type="similarity">
    <text evidence="4 11">Belongs to the glycosyltransferase 1 family. Bacterial/plant glycogen synthase subfamily.</text>
</comment>
<feature type="domain" description="Starch synthase catalytic" evidence="13">
    <location>
        <begin position="2"/>
        <end position="240"/>
    </location>
</feature>
<dbReference type="PANTHER" id="PTHR45825:SF11">
    <property type="entry name" value="ALPHA AMYLASE DOMAIN-CONTAINING PROTEIN"/>
    <property type="match status" value="1"/>
</dbReference>
<dbReference type="Proteomes" id="UP000235116">
    <property type="component" value="Chromosome"/>
</dbReference>
<dbReference type="CDD" id="cd03791">
    <property type="entry name" value="GT5_Glycogen_synthase_DULL1-like"/>
    <property type="match status" value="1"/>
</dbReference>
<evidence type="ECO:0000256" key="2">
    <source>
        <dbReference type="ARBA" id="ARBA00002764"/>
    </source>
</evidence>
<dbReference type="RefSeq" id="WP_101895903.1">
    <property type="nucleotide sequence ID" value="NZ_CP022684.1"/>
</dbReference>
<dbReference type="Gene3D" id="3.40.50.2000">
    <property type="entry name" value="Glycogen Phosphorylase B"/>
    <property type="match status" value="2"/>
</dbReference>